<name>A0ABQ9YQ52_9CRUS</name>
<keyword evidence="2" id="KW-1185">Reference proteome</keyword>
<evidence type="ECO:0000313" key="2">
    <source>
        <dbReference type="Proteomes" id="UP001234178"/>
    </source>
</evidence>
<sequence>MSCWASCSPDLCATFAGPTLSTEAVPILLFFCIRKEVVVVDQVQTSPFASKKNTEPMGGAYTVARKCERLFTFEQKQG</sequence>
<organism evidence="1 2">
    <name type="scientific">Daphnia magna</name>
    <dbReference type="NCBI Taxonomy" id="35525"/>
    <lineage>
        <taxon>Eukaryota</taxon>
        <taxon>Metazoa</taxon>
        <taxon>Ecdysozoa</taxon>
        <taxon>Arthropoda</taxon>
        <taxon>Crustacea</taxon>
        <taxon>Branchiopoda</taxon>
        <taxon>Diplostraca</taxon>
        <taxon>Cladocera</taxon>
        <taxon>Anomopoda</taxon>
        <taxon>Daphniidae</taxon>
        <taxon>Daphnia</taxon>
    </lineage>
</organism>
<dbReference type="Proteomes" id="UP001234178">
    <property type="component" value="Unassembled WGS sequence"/>
</dbReference>
<dbReference type="EMBL" id="JAOYFB010000001">
    <property type="protein sequence ID" value="KAK4002745.1"/>
    <property type="molecule type" value="Genomic_DNA"/>
</dbReference>
<protein>
    <submittedName>
        <fullName evidence="1">Uncharacterized protein</fullName>
    </submittedName>
</protein>
<accession>A0ABQ9YQ52</accession>
<gene>
    <name evidence="1" type="ORF">OUZ56_004549</name>
</gene>
<proteinExistence type="predicted"/>
<reference evidence="1 2" key="1">
    <citation type="journal article" date="2023" name="Nucleic Acids Res.">
        <title>The hologenome of Daphnia magna reveals possible DNA methylation and microbiome-mediated evolution of the host genome.</title>
        <authorList>
            <person name="Chaturvedi A."/>
            <person name="Li X."/>
            <person name="Dhandapani V."/>
            <person name="Marshall H."/>
            <person name="Kissane S."/>
            <person name="Cuenca-Cambronero M."/>
            <person name="Asole G."/>
            <person name="Calvet F."/>
            <person name="Ruiz-Romero M."/>
            <person name="Marangio P."/>
            <person name="Guigo R."/>
            <person name="Rago D."/>
            <person name="Mirbahai L."/>
            <person name="Eastwood N."/>
            <person name="Colbourne J.K."/>
            <person name="Zhou J."/>
            <person name="Mallon E."/>
            <person name="Orsini L."/>
        </authorList>
    </citation>
    <scope>NUCLEOTIDE SEQUENCE [LARGE SCALE GENOMIC DNA]</scope>
    <source>
        <strain evidence="1">LRV0_1</strain>
    </source>
</reference>
<evidence type="ECO:0000313" key="1">
    <source>
        <dbReference type="EMBL" id="KAK4002745.1"/>
    </source>
</evidence>
<comment type="caution">
    <text evidence="1">The sequence shown here is derived from an EMBL/GenBank/DDBJ whole genome shotgun (WGS) entry which is preliminary data.</text>
</comment>